<gene>
    <name evidence="1" type="ORF">HNQ88_004583</name>
</gene>
<name>A0AAE4BU72_9BACT</name>
<dbReference type="EMBL" id="JAVDQD010000008">
    <property type="protein sequence ID" value="MDR6241496.1"/>
    <property type="molecule type" value="Genomic_DNA"/>
</dbReference>
<dbReference type="RefSeq" id="WP_309942315.1">
    <property type="nucleotide sequence ID" value="NZ_AP025306.1"/>
</dbReference>
<keyword evidence="2" id="KW-1185">Reference proteome</keyword>
<proteinExistence type="predicted"/>
<protein>
    <recommendedName>
        <fullName evidence="3">Carboxypeptidase-like regulatory domain-containing protein</fullName>
    </recommendedName>
</protein>
<dbReference type="AlphaFoldDB" id="A0AAE4BU72"/>
<sequence>MLNLFSRFERDKIIKIFFLLLAQYFLLSFNTFAQHMISGKVIEKSTKEGAIGVTVVVKGKTLGTSTDVDGNFKLQVNSLSDTLVVKGVWYKNDSTLIPINDRVKLDLIVSYPDKACTPINISIDKIGMYVLGDLYNNLYGAGFEYILPFKMGVNTYIINVEYLSNYMNFDIIHYKVSSNRILGKYNNFDLKFRGRSLKMTNQQRFNDHRLYTQINIDDLILGLKLSPQFGISYNRSHFSEENFSNNMTGFMLGMNLLLPRPLYIQLETQITIYKNELDYIIQARRQWDKIMLSSRYEKFRTYESLAIGVGYEFGKLF</sequence>
<evidence type="ECO:0000313" key="1">
    <source>
        <dbReference type="EMBL" id="MDR6241496.1"/>
    </source>
</evidence>
<comment type="caution">
    <text evidence="1">The sequence shown here is derived from an EMBL/GenBank/DDBJ whole genome shotgun (WGS) entry which is preliminary data.</text>
</comment>
<organism evidence="1 2">
    <name type="scientific">Aureibacter tunicatorum</name>
    <dbReference type="NCBI Taxonomy" id="866807"/>
    <lineage>
        <taxon>Bacteria</taxon>
        <taxon>Pseudomonadati</taxon>
        <taxon>Bacteroidota</taxon>
        <taxon>Cytophagia</taxon>
        <taxon>Cytophagales</taxon>
        <taxon>Persicobacteraceae</taxon>
        <taxon>Aureibacter</taxon>
    </lineage>
</organism>
<reference evidence="1" key="1">
    <citation type="submission" date="2023-07" db="EMBL/GenBank/DDBJ databases">
        <title>Genomic Encyclopedia of Type Strains, Phase IV (KMG-IV): sequencing the most valuable type-strain genomes for metagenomic binning, comparative biology and taxonomic classification.</title>
        <authorList>
            <person name="Goeker M."/>
        </authorList>
    </citation>
    <scope>NUCLEOTIDE SEQUENCE</scope>
    <source>
        <strain evidence="1">DSM 26174</strain>
    </source>
</reference>
<dbReference type="InterPro" id="IPR008969">
    <property type="entry name" value="CarboxyPept-like_regulatory"/>
</dbReference>
<dbReference type="Gene3D" id="2.60.40.1120">
    <property type="entry name" value="Carboxypeptidase-like, regulatory domain"/>
    <property type="match status" value="1"/>
</dbReference>
<dbReference type="SUPFAM" id="SSF49464">
    <property type="entry name" value="Carboxypeptidase regulatory domain-like"/>
    <property type="match status" value="1"/>
</dbReference>
<evidence type="ECO:0000313" key="2">
    <source>
        <dbReference type="Proteomes" id="UP001185092"/>
    </source>
</evidence>
<dbReference type="Proteomes" id="UP001185092">
    <property type="component" value="Unassembled WGS sequence"/>
</dbReference>
<dbReference type="Pfam" id="PF13715">
    <property type="entry name" value="CarbopepD_reg_2"/>
    <property type="match status" value="1"/>
</dbReference>
<evidence type="ECO:0008006" key="3">
    <source>
        <dbReference type="Google" id="ProtNLM"/>
    </source>
</evidence>
<accession>A0AAE4BU72</accession>